<evidence type="ECO:0000256" key="1">
    <source>
        <dbReference type="ARBA" id="ARBA00004651"/>
    </source>
</evidence>
<evidence type="ECO:0000259" key="8">
    <source>
        <dbReference type="PROSITE" id="PS50928"/>
    </source>
</evidence>
<dbReference type="EMBL" id="BMNL01000004">
    <property type="protein sequence ID" value="GGP22364.1"/>
    <property type="molecule type" value="Genomic_DNA"/>
</dbReference>
<evidence type="ECO:0000313" key="9">
    <source>
        <dbReference type="EMBL" id="GGP22364.1"/>
    </source>
</evidence>
<keyword evidence="4 7" id="KW-0812">Transmembrane</keyword>
<gene>
    <name evidence="9" type="ORF">GCM10007981_18130</name>
</gene>
<dbReference type="InterPro" id="IPR000515">
    <property type="entry name" value="MetI-like"/>
</dbReference>
<dbReference type="AlphaFoldDB" id="A0A830H0Q5"/>
<name>A0A830H0Q5_9CREN</name>
<feature type="transmembrane region" description="Helical" evidence="7">
    <location>
        <begin position="275"/>
        <end position="297"/>
    </location>
</feature>
<dbReference type="GO" id="GO:0055085">
    <property type="term" value="P:transmembrane transport"/>
    <property type="evidence" value="ECO:0007669"/>
    <property type="project" value="InterPro"/>
</dbReference>
<keyword evidence="10" id="KW-1185">Reference proteome</keyword>
<dbReference type="CDD" id="cd06261">
    <property type="entry name" value="TM_PBP2"/>
    <property type="match status" value="1"/>
</dbReference>
<comment type="similarity">
    <text evidence="7">Belongs to the binding-protein-dependent transport system permease family.</text>
</comment>
<dbReference type="Pfam" id="PF19300">
    <property type="entry name" value="BPD_transp_1_N"/>
    <property type="match status" value="1"/>
</dbReference>
<comment type="caution">
    <text evidence="9">The sequence shown here is derived from an EMBL/GenBank/DDBJ whole genome shotgun (WGS) entry which is preliminary data.</text>
</comment>
<evidence type="ECO:0000256" key="7">
    <source>
        <dbReference type="RuleBase" id="RU363032"/>
    </source>
</evidence>
<keyword evidence="2 7" id="KW-0813">Transport</keyword>
<proteinExistence type="inferred from homology"/>
<dbReference type="Pfam" id="PF00528">
    <property type="entry name" value="BPD_transp_1"/>
    <property type="match status" value="1"/>
</dbReference>
<feature type="transmembrane region" description="Helical" evidence="7">
    <location>
        <begin position="146"/>
        <end position="171"/>
    </location>
</feature>
<reference evidence="9" key="2">
    <citation type="submission" date="2020-09" db="EMBL/GenBank/DDBJ databases">
        <authorList>
            <person name="Sun Q."/>
            <person name="Ohkuma M."/>
        </authorList>
    </citation>
    <scope>NUCLEOTIDE SEQUENCE</scope>
    <source>
        <strain evidence="9">JCM 10088</strain>
    </source>
</reference>
<evidence type="ECO:0000313" key="10">
    <source>
        <dbReference type="Proteomes" id="UP000610960"/>
    </source>
</evidence>
<dbReference type="InterPro" id="IPR035906">
    <property type="entry name" value="MetI-like_sf"/>
</dbReference>
<dbReference type="InterPro" id="IPR045621">
    <property type="entry name" value="BPD_transp_1_N"/>
</dbReference>
<comment type="subcellular location">
    <subcellularLocation>
        <location evidence="1 7">Cell membrane</location>
        <topology evidence="1 7">Multi-pass membrane protein</topology>
    </subcellularLocation>
</comment>
<accession>A0A830H0Q5</accession>
<dbReference type="PANTHER" id="PTHR43163:SF6">
    <property type="entry name" value="DIPEPTIDE TRANSPORT SYSTEM PERMEASE PROTEIN DPPB-RELATED"/>
    <property type="match status" value="1"/>
</dbReference>
<dbReference type="GO" id="GO:0005886">
    <property type="term" value="C:plasma membrane"/>
    <property type="evidence" value="ECO:0007669"/>
    <property type="project" value="UniProtKB-SubCell"/>
</dbReference>
<evidence type="ECO:0000256" key="3">
    <source>
        <dbReference type="ARBA" id="ARBA00022475"/>
    </source>
</evidence>
<keyword evidence="5 7" id="KW-1133">Transmembrane helix</keyword>
<feature type="transmembrane region" description="Helical" evidence="7">
    <location>
        <begin position="113"/>
        <end position="134"/>
    </location>
</feature>
<dbReference type="SUPFAM" id="SSF161098">
    <property type="entry name" value="MetI-like"/>
    <property type="match status" value="1"/>
</dbReference>
<organism evidence="9 10">
    <name type="scientific">Thermocladium modestius</name>
    <dbReference type="NCBI Taxonomy" id="62609"/>
    <lineage>
        <taxon>Archaea</taxon>
        <taxon>Thermoproteota</taxon>
        <taxon>Thermoprotei</taxon>
        <taxon>Thermoproteales</taxon>
        <taxon>Thermoproteaceae</taxon>
        <taxon>Thermocladium</taxon>
    </lineage>
</organism>
<dbReference type="Gene3D" id="1.10.3720.10">
    <property type="entry name" value="MetI-like"/>
    <property type="match status" value="1"/>
</dbReference>
<sequence>MLRWMAETGFLVFVIRRIINAFVTLILLILLMFILVHAIYRTPLSLARLYAGPRPTMAQLEAIVHEYHLNAPLYIQFVNYLIDIFRGNLGYDPIYKEPESQIILHYLPITLSFTIPAVILTVLIGMALGAVAASNRNKVHDYLTRAFYIFTWSSPPYFIALLLLLIFAFWLPGLTHGMIGLPPSGYVNELLPAPKPITGVPLIDSLIEGDWPYFTSYLQHMILPMLAVALYSFGIYTRMARNTMLDVLDSDYAKLGYAKGLPKRKVVYGIGLRNAMIPLVTLMVLAFALSWSGAFVAEDVFAYHGMGYITTVAITSVDPLMIYDITFFVGVSVIIANFIADILYGILDPRVRIS</sequence>
<evidence type="ECO:0000256" key="2">
    <source>
        <dbReference type="ARBA" id="ARBA00022448"/>
    </source>
</evidence>
<keyword evidence="3" id="KW-1003">Cell membrane</keyword>
<evidence type="ECO:0000256" key="6">
    <source>
        <dbReference type="ARBA" id="ARBA00023136"/>
    </source>
</evidence>
<keyword evidence="6 7" id="KW-0472">Membrane</keyword>
<feature type="transmembrane region" description="Helical" evidence="7">
    <location>
        <begin position="21"/>
        <end position="40"/>
    </location>
</feature>
<feature type="domain" description="ABC transmembrane type-1" evidence="8">
    <location>
        <begin position="107"/>
        <end position="344"/>
    </location>
</feature>
<dbReference type="PROSITE" id="PS50928">
    <property type="entry name" value="ABC_TM1"/>
    <property type="match status" value="1"/>
</dbReference>
<evidence type="ECO:0000256" key="4">
    <source>
        <dbReference type="ARBA" id="ARBA00022692"/>
    </source>
</evidence>
<dbReference type="Proteomes" id="UP000610960">
    <property type="component" value="Unassembled WGS sequence"/>
</dbReference>
<dbReference type="PANTHER" id="PTHR43163">
    <property type="entry name" value="DIPEPTIDE TRANSPORT SYSTEM PERMEASE PROTEIN DPPB-RELATED"/>
    <property type="match status" value="1"/>
</dbReference>
<reference evidence="9" key="1">
    <citation type="journal article" date="2014" name="Int. J. Syst. Evol. Microbiol.">
        <title>Complete genome sequence of Corynebacterium casei LMG S-19264T (=DSM 44701T), isolated from a smear-ripened cheese.</title>
        <authorList>
            <consortium name="US DOE Joint Genome Institute (JGI-PGF)"/>
            <person name="Walter F."/>
            <person name="Albersmeier A."/>
            <person name="Kalinowski J."/>
            <person name="Ruckert C."/>
        </authorList>
    </citation>
    <scope>NUCLEOTIDE SEQUENCE</scope>
    <source>
        <strain evidence="9">JCM 10088</strain>
    </source>
</reference>
<feature type="transmembrane region" description="Helical" evidence="7">
    <location>
        <begin position="325"/>
        <end position="347"/>
    </location>
</feature>
<protein>
    <submittedName>
        <fullName evidence="9">Peptide ABC transporter permease</fullName>
    </submittedName>
</protein>
<feature type="transmembrane region" description="Helical" evidence="7">
    <location>
        <begin position="217"/>
        <end position="236"/>
    </location>
</feature>
<evidence type="ECO:0000256" key="5">
    <source>
        <dbReference type="ARBA" id="ARBA00022989"/>
    </source>
</evidence>